<keyword evidence="2" id="KW-1185">Reference proteome</keyword>
<dbReference type="PANTHER" id="PTHR23314:SF0">
    <property type="entry name" value="SPERM-ASSOCIATED ANTIGEN 6"/>
    <property type="match status" value="1"/>
</dbReference>
<accession>A0AAW1RJ12</accession>
<organism evidence="1 2">
    <name type="scientific">Apatococcus lobatus</name>
    <dbReference type="NCBI Taxonomy" id="904363"/>
    <lineage>
        <taxon>Eukaryota</taxon>
        <taxon>Viridiplantae</taxon>
        <taxon>Chlorophyta</taxon>
        <taxon>core chlorophytes</taxon>
        <taxon>Trebouxiophyceae</taxon>
        <taxon>Chlorellales</taxon>
        <taxon>Chlorellaceae</taxon>
        <taxon>Apatococcus</taxon>
    </lineage>
</organism>
<dbReference type="GO" id="GO:0003341">
    <property type="term" value="P:cilium movement"/>
    <property type="evidence" value="ECO:0007669"/>
    <property type="project" value="TreeGrafter"/>
</dbReference>
<name>A0AAW1RJ12_9CHLO</name>
<dbReference type="InterPro" id="IPR011989">
    <property type="entry name" value="ARM-like"/>
</dbReference>
<protein>
    <recommendedName>
        <fullName evidence="3">Sperm-associated antigen 6</fullName>
    </recommendedName>
</protein>
<dbReference type="Gene3D" id="1.25.10.10">
    <property type="entry name" value="Leucine-rich Repeat Variant"/>
    <property type="match status" value="2"/>
</dbReference>
<gene>
    <name evidence="1" type="ORF">WJX74_005035</name>
</gene>
<dbReference type="Pfam" id="PF00514">
    <property type="entry name" value="Arm"/>
    <property type="match status" value="1"/>
</dbReference>
<comment type="caution">
    <text evidence="1">The sequence shown here is derived from an EMBL/GenBank/DDBJ whole genome shotgun (WGS) entry which is preliminary data.</text>
</comment>
<dbReference type="SUPFAM" id="SSF48371">
    <property type="entry name" value="ARM repeat"/>
    <property type="match status" value="1"/>
</dbReference>
<dbReference type="GO" id="GO:0015630">
    <property type="term" value="C:microtubule cytoskeleton"/>
    <property type="evidence" value="ECO:0007669"/>
    <property type="project" value="TreeGrafter"/>
</dbReference>
<dbReference type="PANTHER" id="PTHR23314">
    <property type="entry name" value="SPERM-ASSOCIATED ANTIGEN 6 ARMADILLO REPEAT-CONTAINING"/>
    <property type="match status" value="1"/>
</dbReference>
<dbReference type="EMBL" id="JALJOS010000010">
    <property type="protein sequence ID" value="KAK9833752.1"/>
    <property type="molecule type" value="Genomic_DNA"/>
</dbReference>
<dbReference type="SMART" id="SM00185">
    <property type="entry name" value="ARM"/>
    <property type="match status" value="8"/>
</dbReference>
<evidence type="ECO:0000313" key="1">
    <source>
        <dbReference type="EMBL" id="KAK9833752.1"/>
    </source>
</evidence>
<dbReference type="InterPro" id="IPR000225">
    <property type="entry name" value="Armadillo"/>
</dbReference>
<dbReference type="AlphaFoldDB" id="A0AAW1RJ12"/>
<reference evidence="1 2" key="1">
    <citation type="journal article" date="2024" name="Nat. Commun.">
        <title>Phylogenomics reveals the evolutionary origins of lichenization in chlorophyte algae.</title>
        <authorList>
            <person name="Puginier C."/>
            <person name="Libourel C."/>
            <person name="Otte J."/>
            <person name="Skaloud P."/>
            <person name="Haon M."/>
            <person name="Grisel S."/>
            <person name="Petersen M."/>
            <person name="Berrin J.G."/>
            <person name="Delaux P.M."/>
            <person name="Dal Grande F."/>
            <person name="Keller J."/>
        </authorList>
    </citation>
    <scope>NUCLEOTIDE SEQUENCE [LARGE SCALE GENOMIC DNA]</scope>
    <source>
        <strain evidence="1 2">SAG 2145</strain>
    </source>
</reference>
<dbReference type="Proteomes" id="UP001438707">
    <property type="component" value="Unassembled WGS sequence"/>
</dbReference>
<dbReference type="InterPro" id="IPR016024">
    <property type="entry name" value="ARM-type_fold"/>
</dbReference>
<dbReference type="GO" id="GO:0008017">
    <property type="term" value="F:microtubule binding"/>
    <property type="evidence" value="ECO:0007669"/>
    <property type="project" value="TreeGrafter"/>
</dbReference>
<evidence type="ECO:0008006" key="3">
    <source>
        <dbReference type="Google" id="ProtNLM"/>
    </source>
</evidence>
<sequence length="515" mass="54713">MGTRTVLQTFEKYQRERTTFVSAVAEMARSPQNVEALQQAGALSLLRPLLLDTVPSIQQSAAMALGRLANYSDDLAEAVVQNQVLPQLVCSLATQNRYYKRSASFCLRAVARHSPQLAQAVVDCGALESLVACLEEFDPGVKESAAWALGYVAGHNAELAQKVADAGAVPLLVLCAQEPELALKRVAASALSDMGKHTAELAQAVVDAGAVGYIAPQVLNHDVKVKRQACCLLAQLAKHSLELAEVVVEADIFPKIYVCLKVADEWVRKHAATTIREVVKHSAEMAQLVVGSGGVGALVDFVAESQGNTRLPGIMALGYISAFSETLALSVIAEKGLVPLAAALADEPEDHMRAASAWTIGQIGRHTPDHAKAVADAGALQSLVQWENATDSSEDLRTKSKKSLKAVTAKLTDLVALDALVHRQLPESVMQMVLEQVGKVLANDAAGRAQFVHTGGLAAVQLMGEAPGSSLKDVVEIINASYPEEIVKYYSPGYSQQLLDKLDKLAAAGQTTMVA</sequence>
<evidence type="ECO:0000313" key="2">
    <source>
        <dbReference type="Proteomes" id="UP001438707"/>
    </source>
</evidence>
<proteinExistence type="predicted"/>